<reference evidence="1 2" key="1">
    <citation type="submission" date="2020-08" db="EMBL/GenBank/DDBJ databases">
        <title>Genomic Encyclopedia of Type Strains, Phase IV (KMG-IV): sequencing the most valuable type-strain genomes for metagenomic binning, comparative biology and taxonomic classification.</title>
        <authorList>
            <person name="Goeker M."/>
        </authorList>
    </citation>
    <scope>NUCLEOTIDE SEQUENCE [LARGE SCALE GENOMIC DNA]</scope>
    <source>
        <strain evidence="1 2">DSM 24194</strain>
    </source>
</reference>
<dbReference type="PANTHER" id="PTHR19288:SF90">
    <property type="entry name" value="OS08G0542600 PROTEIN"/>
    <property type="match status" value="1"/>
</dbReference>
<keyword evidence="1" id="KW-0378">Hydrolase</keyword>
<keyword evidence="2" id="KW-1185">Reference proteome</keyword>
<dbReference type="RefSeq" id="WP_183932966.1">
    <property type="nucleotide sequence ID" value="NZ_JACICF010000001.1"/>
</dbReference>
<dbReference type="GO" id="GO:0016791">
    <property type="term" value="F:phosphatase activity"/>
    <property type="evidence" value="ECO:0007669"/>
    <property type="project" value="TreeGrafter"/>
</dbReference>
<dbReference type="InterPro" id="IPR006357">
    <property type="entry name" value="HAD-SF_hydro_IIA"/>
</dbReference>
<dbReference type="SUPFAM" id="SSF56784">
    <property type="entry name" value="HAD-like"/>
    <property type="match status" value="1"/>
</dbReference>
<proteinExistence type="predicted"/>
<comment type="caution">
    <text evidence="1">The sequence shown here is derived from an EMBL/GenBank/DDBJ whole genome shotgun (WGS) entry which is preliminary data.</text>
</comment>
<organism evidence="1 2">
    <name type="scientific">Sphingomicrobium lutaoense</name>
    <dbReference type="NCBI Taxonomy" id="515949"/>
    <lineage>
        <taxon>Bacteria</taxon>
        <taxon>Pseudomonadati</taxon>
        <taxon>Pseudomonadota</taxon>
        <taxon>Alphaproteobacteria</taxon>
        <taxon>Sphingomonadales</taxon>
        <taxon>Sphingomonadaceae</taxon>
        <taxon>Sphingomicrobium</taxon>
    </lineage>
</organism>
<gene>
    <name evidence="1" type="ORF">FHS50_000661</name>
</gene>
<dbReference type="NCBIfam" id="TIGR01459">
    <property type="entry name" value="HAD-SF-IIA-hyp4"/>
    <property type="match status" value="1"/>
</dbReference>
<sequence>MTLDELPDRYSTILCDVWGVIHDGGRLYPGVCERFARWREEGRTLVILTNAPRPADRVERGLERMGLDRSLWKALTSSGQAGIEALTHPVRPVGFCGLREDFEDLEAHGVCFASAQEPHDEIALTGLDEQRDRVSQYDADLDDWLQRGMTLHCLNPDRIVVHRGERVVCAGALADEYERRGGKAIWYGKPEAPIFDHALQLAGNPPLDEVVMIGDGPHTDMLGACRKGIDAIFVRGGIQEGEEYDWSEEFGDWRPLMTVSGL</sequence>
<name>A0A839YZ86_9SPHN</name>
<dbReference type="Pfam" id="PF13242">
    <property type="entry name" value="Hydrolase_like"/>
    <property type="match status" value="1"/>
</dbReference>
<dbReference type="InterPro" id="IPR023214">
    <property type="entry name" value="HAD_sf"/>
</dbReference>
<protein>
    <submittedName>
        <fullName evidence="1">HAD superfamily hydrolase (TIGR01459 family)</fullName>
    </submittedName>
</protein>
<dbReference type="AlphaFoldDB" id="A0A839YZ86"/>
<dbReference type="Pfam" id="PF13344">
    <property type="entry name" value="Hydrolase_6"/>
    <property type="match status" value="1"/>
</dbReference>
<dbReference type="Proteomes" id="UP000578569">
    <property type="component" value="Unassembled WGS sequence"/>
</dbReference>
<evidence type="ECO:0000313" key="2">
    <source>
        <dbReference type="Proteomes" id="UP000578569"/>
    </source>
</evidence>
<dbReference type="GO" id="GO:0005737">
    <property type="term" value="C:cytoplasm"/>
    <property type="evidence" value="ECO:0007669"/>
    <property type="project" value="TreeGrafter"/>
</dbReference>
<accession>A0A839YZ86</accession>
<dbReference type="Gene3D" id="3.40.50.1000">
    <property type="entry name" value="HAD superfamily/HAD-like"/>
    <property type="match status" value="2"/>
</dbReference>
<dbReference type="InterPro" id="IPR006356">
    <property type="entry name" value="HAD-SF_hydro_IIA_hyp3"/>
</dbReference>
<dbReference type="PANTHER" id="PTHR19288">
    <property type="entry name" value="4-NITROPHENYLPHOSPHATASE-RELATED"/>
    <property type="match status" value="1"/>
</dbReference>
<dbReference type="EMBL" id="JACICF010000001">
    <property type="protein sequence ID" value="MBB3763638.1"/>
    <property type="molecule type" value="Genomic_DNA"/>
</dbReference>
<evidence type="ECO:0000313" key="1">
    <source>
        <dbReference type="EMBL" id="MBB3763638.1"/>
    </source>
</evidence>
<dbReference type="NCBIfam" id="TIGR01460">
    <property type="entry name" value="HAD-SF-IIA"/>
    <property type="match status" value="1"/>
</dbReference>
<dbReference type="InterPro" id="IPR036412">
    <property type="entry name" value="HAD-like_sf"/>
</dbReference>